<keyword evidence="2" id="KW-1185">Reference proteome</keyword>
<reference evidence="1" key="1">
    <citation type="submission" date="2021-06" db="EMBL/GenBank/DDBJ databases">
        <authorList>
            <person name="Hodson N. C."/>
            <person name="Mongue J. A."/>
            <person name="Jaron S. K."/>
        </authorList>
    </citation>
    <scope>NUCLEOTIDE SEQUENCE</scope>
</reference>
<evidence type="ECO:0000313" key="1">
    <source>
        <dbReference type="EMBL" id="CAG7729803.1"/>
    </source>
</evidence>
<protein>
    <submittedName>
        <fullName evidence="1">Uncharacterized protein</fullName>
    </submittedName>
</protein>
<evidence type="ECO:0000313" key="2">
    <source>
        <dbReference type="Proteomes" id="UP000708208"/>
    </source>
</evidence>
<accession>A0A8J2JYI4</accession>
<organism evidence="1 2">
    <name type="scientific">Allacma fusca</name>
    <dbReference type="NCBI Taxonomy" id="39272"/>
    <lineage>
        <taxon>Eukaryota</taxon>
        <taxon>Metazoa</taxon>
        <taxon>Ecdysozoa</taxon>
        <taxon>Arthropoda</taxon>
        <taxon>Hexapoda</taxon>
        <taxon>Collembola</taxon>
        <taxon>Symphypleona</taxon>
        <taxon>Sminthuridae</taxon>
        <taxon>Allacma</taxon>
    </lineage>
</organism>
<sequence>MEFVSTALLQDQSKRKELSVDWIPLD</sequence>
<feature type="non-terminal residue" evidence="1">
    <location>
        <position position="26"/>
    </location>
</feature>
<comment type="caution">
    <text evidence="1">The sequence shown here is derived from an EMBL/GenBank/DDBJ whole genome shotgun (WGS) entry which is preliminary data.</text>
</comment>
<dbReference type="AlphaFoldDB" id="A0A8J2JYI4"/>
<dbReference type="Proteomes" id="UP000708208">
    <property type="component" value="Unassembled WGS sequence"/>
</dbReference>
<name>A0A8J2JYI4_9HEXA</name>
<proteinExistence type="predicted"/>
<gene>
    <name evidence="1" type="ORF">AFUS01_LOCUS18495</name>
</gene>
<dbReference type="EMBL" id="CAJVCH010184396">
    <property type="protein sequence ID" value="CAG7729803.1"/>
    <property type="molecule type" value="Genomic_DNA"/>
</dbReference>